<dbReference type="SUPFAM" id="SSF53474">
    <property type="entry name" value="alpha/beta-Hydrolases"/>
    <property type="match status" value="1"/>
</dbReference>
<protein>
    <recommendedName>
        <fullName evidence="3">Serine peptidase</fullName>
    </recommendedName>
</protein>
<dbReference type="InterPro" id="IPR029058">
    <property type="entry name" value="AB_hydrolase_fold"/>
</dbReference>
<dbReference type="EMBL" id="JACMSF010000091">
    <property type="protein sequence ID" value="MBC2907794.1"/>
    <property type="molecule type" value="Genomic_DNA"/>
</dbReference>
<evidence type="ECO:0008006" key="3">
    <source>
        <dbReference type="Google" id="ProtNLM"/>
    </source>
</evidence>
<accession>A0A7X1MDR5</accession>
<dbReference type="AlphaFoldDB" id="A0A7X1MDR5"/>
<keyword evidence="2" id="KW-1185">Reference proteome</keyword>
<evidence type="ECO:0000313" key="1">
    <source>
        <dbReference type="EMBL" id="MBC2907794.1"/>
    </source>
</evidence>
<gene>
    <name evidence="1" type="ORF">H4N64_41065</name>
</gene>
<evidence type="ECO:0000313" key="2">
    <source>
        <dbReference type="Proteomes" id="UP000584670"/>
    </source>
</evidence>
<proteinExistence type="predicted"/>
<dbReference type="Proteomes" id="UP000584670">
    <property type="component" value="Unassembled WGS sequence"/>
</dbReference>
<comment type="caution">
    <text evidence="1">The sequence shown here is derived from an EMBL/GenBank/DDBJ whole genome shotgun (WGS) entry which is preliminary data.</text>
</comment>
<dbReference type="Gene3D" id="3.40.50.1820">
    <property type="entry name" value="alpha/beta hydrolase"/>
    <property type="match status" value="1"/>
</dbReference>
<organism evidence="1 2">
    <name type="scientific">Streptomyces cupreus</name>
    <dbReference type="NCBI Taxonomy" id="2759956"/>
    <lineage>
        <taxon>Bacteria</taxon>
        <taxon>Bacillati</taxon>
        <taxon>Actinomycetota</taxon>
        <taxon>Actinomycetes</taxon>
        <taxon>Kitasatosporales</taxon>
        <taxon>Streptomycetaceae</taxon>
        <taxon>Streptomyces</taxon>
    </lineage>
</organism>
<dbReference type="RefSeq" id="WP_186287730.1">
    <property type="nucleotide sequence ID" value="NZ_JACMSF010000091.1"/>
</dbReference>
<sequence>MTAAPVARADVARVVAVHGVGYHNRRLTPKAIRADHAQHWTRHLTDGLGVEPDRLSVDFAYYAHLLNPAPVTQGQNAADSLSDPLARELMAQWLTELGAPAPIAQGKLTRPLRASASWVAEKFSLDGRLTELFVRLFFSEVATYLRHDDDPVRLSAREEVADRIARQRPQVVIAHSLGTVVAYEALHAHPELQVDLFLTLGSPLALPHAVFHRLDPRPVAGAARSYGQRPPGVRRWVNIADPGDPVAIPPGLDRAFHGVDLDLTTPVHAAFGFHHAKNYLRCAPMAEQLAPFIAGTAEQTAREASHPGPVHATD</sequence>
<name>A0A7X1MDR5_9ACTN</name>
<reference evidence="1 2" key="1">
    <citation type="submission" date="2020-08" db="EMBL/GenBank/DDBJ databases">
        <title>Streptomyces sp. PSKA01 genome sequencing and assembly.</title>
        <authorList>
            <person name="Mandal S."/>
            <person name="Maiti P.K."/>
            <person name="Das P."/>
        </authorList>
    </citation>
    <scope>NUCLEOTIDE SEQUENCE [LARGE SCALE GENOMIC DNA]</scope>
    <source>
        <strain evidence="1 2">PSKA01</strain>
    </source>
</reference>